<dbReference type="OMA" id="CEICPSW"/>
<keyword evidence="1" id="KW-0812">Transmembrane</keyword>
<feature type="transmembrane region" description="Helical" evidence="1">
    <location>
        <begin position="118"/>
        <end position="135"/>
    </location>
</feature>
<dbReference type="GO" id="GO:0006412">
    <property type="term" value="P:translation"/>
    <property type="evidence" value="ECO:0000318"/>
    <property type="project" value="GO_Central"/>
</dbReference>
<evidence type="ECO:0000313" key="2">
    <source>
        <dbReference type="Ensembl" id="ENSOANP00000045045.1"/>
    </source>
</evidence>
<sequence length="262" mass="29179">RGEGNGEICSVWTDPLWGWGSLFYPRSSLVFTASCLSISATISSAICWVVCWLSLIVSSATLSFDFFSLFIALVRTFRSDSLALFVFCLASLTSISLYMRITYLGIGTRIIVPSTSGFRFIPLSLMALIAAAVHCKPDQKVIGIRTPLTSGKLAIFTKTKNFPSSVTPLLSKRNHSPAEVLMFRFLLKSSLRASITVCRSLFTSSRLIISSTKAALRFTLAWACPLPLARNYTFDKHEHKEGNSLSKTIFQKWQRMVLTLFF</sequence>
<proteinExistence type="predicted"/>
<protein>
    <submittedName>
        <fullName evidence="2">Uncharacterized protein</fullName>
    </submittedName>
</protein>
<evidence type="ECO:0000313" key="3">
    <source>
        <dbReference type="Proteomes" id="UP000002279"/>
    </source>
</evidence>
<accession>A0A6I8NVT5</accession>
<dbReference type="InParanoid" id="A0A6I8NVT5"/>
<organism evidence="2 3">
    <name type="scientific">Ornithorhynchus anatinus</name>
    <name type="common">Duckbill platypus</name>
    <dbReference type="NCBI Taxonomy" id="9258"/>
    <lineage>
        <taxon>Eukaryota</taxon>
        <taxon>Metazoa</taxon>
        <taxon>Chordata</taxon>
        <taxon>Craniata</taxon>
        <taxon>Vertebrata</taxon>
        <taxon>Euteleostomi</taxon>
        <taxon>Mammalia</taxon>
        <taxon>Monotremata</taxon>
        <taxon>Ornithorhynchidae</taxon>
        <taxon>Ornithorhynchus</taxon>
    </lineage>
</organism>
<feature type="transmembrane region" description="Helical" evidence="1">
    <location>
        <begin position="52"/>
        <end position="74"/>
    </location>
</feature>
<reference evidence="2" key="3">
    <citation type="submission" date="2025-09" db="UniProtKB">
        <authorList>
            <consortium name="Ensembl"/>
        </authorList>
    </citation>
    <scope>IDENTIFICATION</scope>
    <source>
        <strain evidence="2">Glennie</strain>
    </source>
</reference>
<dbReference type="AlphaFoldDB" id="A0A6I8NVT5"/>
<keyword evidence="3" id="KW-1185">Reference proteome</keyword>
<keyword evidence="1" id="KW-0472">Membrane</keyword>
<name>A0A6I8NVT5_ORNAN</name>
<dbReference type="Bgee" id="ENSOANG00000039361">
    <property type="expression patterns" value="Expressed in heart and 6 other cell types or tissues"/>
</dbReference>
<feature type="transmembrane region" description="Helical" evidence="1">
    <location>
        <begin position="29"/>
        <end position="46"/>
    </location>
</feature>
<dbReference type="GO" id="GO:0005739">
    <property type="term" value="C:mitochondrion"/>
    <property type="evidence" value="ECO:0000318"/>
    <property type="project" value="GO_Central"/>
</dbReference>
<feature type="transmembrane region" description="Helical" evidence="1">
    <location>
        <begin position="81"/>
        <end position="106"/>
    </location>
</feature>
<reference evidence="2" key="2">
    <citation type="submission" date="2025-08" db="UniProtKB">
        <authorList>
            <consortium name="Ensembl"/>
        </authorList>
    </citation>
    <scope>IDENTIFICATION</scope>
    <source>
        <strain evidence="2">Glennie</strain>
    </source>
</reference>
<dbReference type="Proteomes" id="UP000002279">
    <property type="component" value="Chromosome 4"/>
</dbReference>
<dbReference type="GO" id="GO:0043023">
    <property type="term" value="F:ribosomal large subunit binding"/>
    <property type="evidence" value="ECO:0000318"/>
    <property type="project" value="GO_Central"/>
</dbReference>
<dbReference type="GeneTree" id="ENSGT00910000145076"/>
<evidence type="ECO:0000256" key="1">
    <source>
        <dbReference type="SAM" id="Phobius"/>
    </source>
</evidence>
<dbReference type="Ensembl" id="ENSOANT00000059834.1">
    <property type="protein sequence ID" value="ENSOANP00000045045.1"/>
    <property type="gene ID" value="ENSOANG00000039361.1"/>
</dbReference>
<reference evidence="2 3" key="1">
    <citation type="journal article" date="2008" name="Nature">
        <title>Genome analysis of the platypus reveals unique signatures of evolution.</title>
        <authorList>
            <person name="Warren W.C."/>
            <person name="Hillier L.W."/>
            <person name="Marshall Graves J.A."/>
            <person name="Birney E."/>
            <person name="Ponting C.P."/>
            <person name="Grutzner F."/>
            <person name="Belov K."/>
            <person name="Miller W."/>
            <person name="Clarke L."/>
            <person name="Chinwalla A.T."/>
            <person name="Yang S.P."/>
            <person name="Heger A."/>
            <person name="Locke D.P."/>
            <person name="Miethke P."/>
            <person name="Waters P.D."/>
            <person name="Veyrunes F."/>
            <person name="Fulton L."/>
            <person name="Fulton B."/>
            <person name="Graves T."/>
            <person name="Wallis J."/>
            <person name="Puente X.S."/>
            <person name="Lopez-Otin C."/>
            <person name="Ordonez G.R."/>
            <person name="Eichler E.E."/>
            <person name="Chen L."/>
            <person name="Cheng Z."/>
            <person name="Deakin J.E."/>
            <person name="Alsop A."/>
            <person name="Thompson K."/>
            <person name="Kirby P."/>
            <person name="Papenfuss A.T."/>
            <person name="Wakefield M.J."/>
            <person name="Olender T."/>
            <person name="Lancet D."/>
            <person name="Huttley G.A."/>
            <person name="Smit A.F."/>
            <person name="Pask A."/>
            <person name="Temple-Smith P."/>
            <person name="Batzer M.A."/>
            <person name="Walker J.A."/>
            <person name="Konkel M.K."/>
            <person name="Harris R.S."/>
            <person name="Whittington C.M."/>
            <person name="Wong E.S."/>
            <person name="Gemmell N.J."/>
            <person name="Buschiazzo E."/>
            <person name="Vargas Jentzsch I.M."/>
            <person name="Merkel A."/>
            <person name="Schmitz J."/>
            <person name="Zemann A."/>
            <person name="Churakov G."/>
            <person name="Kriegs J.O."/>
            <person name="Brosius J."/>
            <person name="Murchison E.P."/>
            <person name="Sachidanandam R."/>
            <person name="Smith C."/>
            <person name="Hannon G.J."/>
            <person name="Tsend-Ayush E."/>
            <person name="McMillan D."/>
            <person name="Attenborough R."/>
            <person name="Rens W."/>
            <person name="Ferguson-Smith M."/>
            <person name="Lefevre C.M."/>
            <person name="Sharp J.A."/>
            <person name="Nicholas K.R."/>
            <person name="Ray D.A."/>
            <person name="Kube M."/>
            <person name="Reinhardt R."/>
            <person name="Pringle T.H."/>
            <person name="Taylor J."/>
            <person name="Jones R.C."/>
            <person name="Nixon B."/>
            <person name="Dacheux J.L."/>
            <person name="Niwa H."/>
            <person name="Sekita Y."/>
            <person name="Huang X."/>
            <person name="Stark A."/>
            <person name="Kheradpour P."/>
            <person name="Kellis M."/>
            <person name="Flicek P."/>
            <person name="Chen Y."/>
            <person name="Webber C."/>
            <person name="Hardison R."/>
            <person name="Nelson J."/>
            <person name="Hallsworth-Pepin K."/>
            <person name="Delehaunty K."/>
            <person name="Markovic C."/>
            <person name="Minx P."/>
            <person name="Feng Y."/>
            <person name="Kremitzki C."/>
            <person name="Mitreva M."/>
            <person name="Glasscock J."/>
            <person name="Wylie T."/>
            <person name="Wohldmann P."/>
            <person name="Thiru P."/>
            <person name="Nhan M.N."/>
            <person name="Pohl C.S."/>
            <person name="Smith S.M."/>
            <person name="Hou S."/>
            <person name="Nefedov M."/>
            <person name="de Jong P.J."/>
            <person name="Renfree M.B."/>
            <person name="Mardis E.R."/>
            <person name="Wilson R.K."/>
        </authorList>
    </citation>
    <scope>NUCLEOTIDE SEQUENCE [LARGE SCALE GENOMIC DNA]</scope>
    <source>
        <strain evidence="2 3">Glennie</strain>
    </source>
</reference>
<keyword evidence="1" id="KW-1133">Transmembrane helix</keyword>